<dbReference type="Proteomes" id="UP000539372">
    <property type="component" value="Unassembled WGS sequence"/>
</dbReference>
<dbReference type="InterPro" id="IPR032710">
    <property type="entry name" value="NTF2-like_dom_sf"/>
</dbReference>
<evidence type="ECO:0000313" key="2">
    <source>
        <dbReference type="Proteomes" id="UP000539372"/>
    </source>
</evidence>
<protein>
    <submittedName>
        <fullName evidence="1">Nuclear transport factor 2 family protein</fullName>
    </submittedName>
</protein>
<proteinExistence type="predicted"/>
<dbReference type="Gene3D" id="3.10.450.50">
    <property type="match status" value="1"/>
</dbReference>
<dbReference type="EMBL" id="JABBNT010000003">
    <property type="protein sequence ID" value="NMM45237.1"/>
    <property type="molecule type" value="Genomic_DNA"/>
</dbReference>
<dbReference type="SUPFAM" id="SSF54427">
    <property type="entry name" value="NTF2-like"/>
    <property type="match status" value="1"/>
</dbReference>
<keyword evidence="2" id="KW-1185">Reference proteome</keyword>
<dbReference type="AlphaFoldDB" id="A0A7Y0E0Z8"/>
<reference evidence="1 2" key="1">
    <citation type="submission" date="2020-04" db="EMBL/GenBank/DDBJ databases">
        <title>Rhodospirillaceae bacterium KN72 isolated from deep sea.</title>
        <authorList>
            <person name="Zhang D.-C."/>
        </authorList>
    </citation>
    <scope>NUCLEOTIDE SEQUENCE [LARGE SCALE GENOMIC DNA]</scope>
    <source>
        <strain evidence="1 2">KN72</strain>
    </source>
</reference>
<comment type="caution">
    <text evidence="1">The sequence shown here is derived from an EMBL/GenBank/DDBJ whole genome shotgun (WGS) entry which is preliminary data.</text>
</comment>
<gene>
    <name evidence="1" type="ORF">HH303_12160</name>
</gene>
<evidence type="ECO:0000313" key="1">
    <source>
        <dbReference type="EMBL" id="NMM45237.1"/>
    </source>
</evidence>
<accession>A0A7Y0E0Z8</accession>
<name>A0A7Y0E0Z8_9PROT</name>
<sequence length="113" mass="12361">MASAADTRVVFDHHLGAFAQGIDALMADYTETSVIFTPDAEIRGLEAIRSFFQAFLDSATPEFWASFKVLNQSVDGAVAYLVWSAMPTIPMATDTLYVQNGKIEVQTFTPFSA</sequence>
<organism evidence="1 2">
    <name type="scientific">Pacificispira spongiicola</name>
    <dbReference type="NCBI Taxonomy" id="2729598"/>
    <lineage>
        <taxon>Bacteria</taxon>
        <taxon>Pseudomonadati</taxon>
        <taxon>Pseudomonadota</taxon>
        <taxon>Alphaproteobacteria</taxon>
        <taxon>Rhodospirillales</taxon>
        <taxon>Rhodospirillaceae</taxon>
        <taxon>Pacificispira</taxon>
    </lineage>
</organism>